<keyword evidence="2" id="KW-1185">Reference proteome</keyword>
<dbReference type="EMBL" id="JACVVK020000248">
    <property type="protein sequence ID" value="KAK7482256.1"/>
    <property type="molecule type" value="Genomic_DNA"/>
</dbReference>
<protein>
    <submittedName>
        <fullName evidence="1">Uncharacterized protein</fullName>
    </submittedName>
</protein>
<evidence type="ECO:0000313" key="1">
    <source>
        <dbReference type="EMBL" id="KAK7482256.1"/>
    </source>
</evidence>
<comment type="caution">
    <text evidence="1">The sequence shown here is derived from an EMBL/GenBank/DDBJ whole genome shotgun (WGS) entry which is preliminary data.</text>
</comment>
<dbReference type="AlphaFoldDB" id="A0ABD0K4J9"/>
<name>A0ABD0K4J9_9CAEN</name>
<reference evidence="1 2" key="1">
    <citation type="journal article" date="2023" name="Sci. Data">
        <title>Genome assembly of the Korean intertidal mud-creeper Batillaria attramentaria.</title>
        <authorList>
            <person name="Patra A.K."/>
            <person name="Ho P.T."/>
            <person name="Jun S."/>
            <person name="Lee S.J."/>
            <person name="Kim Y."/>
            <person name="Won Y.J."/>
        </authorList>
    </citation>
    <scope>NUCLEOTIDE SEQUENCE [LARGE SCALE GENOMIC DNA]</scope>
    <source>
        <strain evidence="1">Wonlab-2016</strain>
    </source>
</reference>
<sequence length="129" mass="14666">MHTSTSERKFIGEVNLAESKHAKLCSPSNTGIEPRLVVHGPFHWFVPLRISLPRPRFFPLGRHMSIFSGKQHFGNYINDGWMADRLLDLSRMPASDMPYASLFPDATWARAFDNCRLLGTKLTNRIGLP</sequence>
<gene>
    <name evidence="1" type="ORF">BaRGS_00026499</name>
</gene>
<organism evidence="1 2">
    <name type="scientific">Batillaria attramentaria</name>
    <dbReference type="NCBI Taxonomy" id="370345"/>
    <lineage>
        <taxon>Eukaryota</taxon>
        <taxon>Metazoa</taxon>
        <taxon>Spiralia</taxon>
        <taxon>Lophotrochozoa</taxon>
        <taxon>Mollusca</taxon>
        <taxon>Gastropoda</taxon>
        <taxon>Caenogastropoda</taxon>
        <taxon>Sorbeoconcha</taxon>
        <taxon>Cerithioidea</taxon>
        <taxon>Batillariidae</taxon>
        <taxon>Batillaria</taxon>
    </lineage>
</organism>
<dbReference type="Proteomes" id="UP001519460">
    <property type="component" value="Unassembled WGS sequence"/>
</dbReference>
<evidence type="ECO:0000313" key="2">
    <source>
        <dbReference type="Proteomes" id="UP001519460"/>
    </source>
</evidence>
<proteinExistence type="predicted"/>
<accession>A0ABD0K4J9</accession>